<reference evidence="1 2" key="1">
    <citation type="journal article" date="2021" name="Cell Host Microbe">
        <title>in vivo commensal control of Clostridioides difficile virulence.</title>
        <authorList>
            <person name="Girinathan B.P."/>
            <person name="Dibenedetto N."/>
            <person name="Worley J.N."/>
            <person name="Peltier J."/>
            <person name="Arrieta-Ortiz M.L."/>
            <person name="Rupa Christinal Immanuel S."/>
            <person name="Lavin R."/>
            <person name="Delaney M.L."/>
            <person name="Cummins C."/>
            <person name="Hoffmann M."/>
            <person name="Luo Y."/>
            <person name="Gonzalez-Escalona N."/>
            <person name="Allard M."/>
            <person name="Onderdonk A.B."/>
            <person name="Gerber G.K."/>
            <person name="Sonenshein A.L."/>
            <person name="Baliga N."/>
            <person name="Dupuy B."/>
            <person name="Bry L."/>
        </authorList>
    </citation>
    <scope>NUCLEOTIDE SEQUENCE [LARGE SCALE GENOMIC DNA]</scope>
    <source>
        <strain evidence="1 2">DSM 599</strain>
    </source>
</reference>
<keyword evidence="2" id="KW-1185">Reference proteome</keyword>
<comment type="caution">
    <text evidence="1">The sequence shown here is derived from an EMBL/GenBank/DDBJ whole genome shotgun (WGS) entry which is preliminary data.</text>
</comment>
<dbReference type="RefSeq" id="WP_221858743.1">
    <property type="nucleotide sequence ID" value="NZ_JAIKTU010000002.1"/>
</dbReference>
<evidence type="ECO:0000313" key="1">
    <source>
        <dbReference type="EMBL" id="MBY0754234.1"/>
    </source>
</evidence>
<organism evidence="1 2">
    <name type="scientific">Clostridium sardiniense</name>
    <name type="common">Clostridium absonum</name>
    <dbReference type="NCBI Taxonomy" id="29369"/>
    <lineage>
        <taxon>Bacteria</taxon>
        <taxon>Bacillati</taxon>
        <taxon>Bacillota</taxon>
        <taxon>Clostridia</taxon>
        <taxon>Eubacteriales</taxon>
        <taxon>Clostridiaceae</taxon>
        <taxon>Clostridium</taxon>
    </lineage>
</organism>
<sequence length="155" mass="18123">MKCKYKKSMYMIVLVMIMVFIVGCTPKSEEFSINDFAYSMEERNYEFEIINAEDDFLSGDRKILKVDKEQIDIYVYKDSKAMEKDASCIGNVSEYNNEKESVKVDWVAIPHFFKNGNIIVIYVGENIEIINSLTEIFGREFVNDNYKDIKAKENI</sequence>
<accession>A0ABS7KU31</accession>
<dbReference type="EMBL" id="JAIKTU010000002">
    <property type="protein sequence ID" value="MBY0754234.1"/>
    <property type="molecule type" value="Genomic_DNA"/>
</dbReference>
<evidence type="ECO:0000313" key="2">
    <source>
        <dbReference type="Proteomes" id="UP001299068"/>
    </source>
</evidence>
<evidence type="ECO:0008006" key="3">
    <source>
        <dbReference type="Google" id="ProtNLM"/>
    </source>
</evidence>
<protein>
    <recommendedName>
        <fullName evidence="3">Lipoprotein</fullName>
    </recommendedName>
</protein>
<gene>
    <name evidence="1" type="ORF">K5V21_02080</name>
</gene>
<proteinExistence type="predicted"/>
<name>A0ABS7KU31_CLOSR</name>
<dbReference type="PROSITE" id="PS51257">
    <property type="entry name" value="PROKAR_LIPOPROTEIN"/>
    <property type="match status" value="1"/>
</dbReference>
<dbReference type="Proteomes" id="UP001299068">
    <property type="component" value="Unassembled WGS sequence"/>
</dbReference>